<accession>A0A9P8GMR2</accession>
<reference evidence="3" key="1">
    <citation type="journal article" date="2021" name="J Fungi (Basel)">
        <title>Virulence traits and population genomics of the black yeast Aureobasidium melanogenum.</title>
        <authorList>
            <person name="Cernosa A."/>
            <person name="Sun X."/>
            <person name="Gostincar C."/>
            <person name="Fang C."/>
            <person name="Gunde-Cimerman N."/>
            <person name="Song Z."/>
        </authorList>
    </citation>
    <scope>NUCLEOTIDE SEQUENCE</scope>
    <source>
        <strain evidence="3">EXF-8016</strain>
    </source>
</reference>
<name>A0A9P8GMR2_AURME</name>
<evidence type="ECO:0000313" key="4">
    <source>
        <dbReference type="Proteomes" id="UP000767238"/>
    </source>
</evidence>
<dbReference type="InterPro" id="IPR000210">
    <property type="entry name" value="BTB/POZ_dom"/>
</dbReference>
<reference evidence="3" key="2">
    <citation type="submission" date="2021-08" db="EMBL/GenBank/DDBJ databases">
        <authorList>
            <person name="Gostincar C."/>
            <person name="Sun X."/>
            <person name="Song Z."/>
            <person name="Gunde-Cimerman N."/>
        </authorList>
    </citation>
    <scope>NUCLEOTIDE SEQUENCE</scope>
    <source>
        <strain evidence="3">EXF-8016</strain>
    </source>
</reference>
<dbReference type="OrthoDB" id="3931133at2759"/>
<feature type="domain" description="BTB" evidence="2">
    <location>
        <begin position="41"/>
        <end position="108"/>
    </location>
</feature>
<dbReference type="SUPFAM" id="SSF54695">
    <property type="entry name" value="POZ domain"/>
    <property type="match status" value="1"/>
</dbReference>
<evidence type="ECO:0000313" key="3">
    <source>
        <dbReference type="EMBL" id="KAH0226010.1"/>
    </source>
</evidence>
<dbReference type="Gene3D" id="3.30.710.10">
    <property type="entry name" value="Potassium Channel Kv1.1, Chain A"/>
    <property type="match status" value="1"/>
</dbReference>
<dbReference type="AlphaFoldDB" id="A0A9P8GMR2"/>
<comment type="caution">
    <text evidence="3">The sequence shown here is derived from an EMBL/GenBank/DDBJ whole genome shotgun (WGS) entry which is preliminary data.</text>
</comment>
<gene>
    <name evidence="3" type="ORF">KCV03_g2773</name>
</gene>
<feature type="region of interest" description="Disordered" evidence="1">
    <location>
        <begin position="1"/>
        <end position="27"/>
    </location>
</feature>
<protein>
    <recommendedName>
        <fullName evidence="2">BTB domain-containing protein</fullName>
    </recommendedName>
</protein>
<dbReference type="EMBL" id="JAHFYH010000013">
    <property type="protein sequence ID" value="KAH0226010.1"/>
    <property type="molecule type" value="Genomic_DNA"/>
</dbReference>
<evidence type="ECO:0000259" key="2">
    <source>
        <dbReference type="PROSITE" id="PS50097"/>
    </source>
</evidence>
<feature type="compositionally biased region" description="Low complexity" evidence="1">
    <location>
        <begin position="1"/>
        <end position="18"/>
    </location>
</feature>
<dbReference type="Proteomes" id="UP000767238">
    <property type="component" value="Unassembled WGS sequence"/>
</dbReference>
<evidence type="ECO:0000256" key="1">
    <source>
        <dbReference type="SAM" id="MobiDB-lite"/>
    </source>
</evidence>
<dbReference type="PROSITE" id="PS50097">
    <property type="entry name" value="BTB"/>
    <property type="match status" value="1"/>
</dbReference>
<dbReference type="InterPro" id="IPR011333">
    <property type="entry name" value="SKP1/BTB/POZ_sf"/>
</dbReference>
<organism evidence="3 4">
    <name type="scientific">Aureobasidium melanogenum</name>
    <name type="common">Aureobasidium pullulans var. melanogenum</name>
    <dbReference type="NCBI Taxonomy" id="46634"/>
    <lineage>
        <taxon>Eukaryota</taxon>
        <taxon>Fungi</taxon>
        <taxon>Dikarya</taxon>
        <taxon>Ascomycota</taxon>
        <taxon>Pezizomycotina</taxon>
        <taxon>Dothideomycetes</taxon>
        <taxon>Dothideomycetidae</taxon>
        <taxon>Dothideales</taxon>
        <taxon>Saccotheciaceae</taxon>
        <taxon>Aureobasidium</taxon>
    </lineage>
</organism>
<proteinExistence type="predicted"/>
<feature type="non-terminal residue" evidence="3">
    <location>
        <position position="234"/>
    </location>
</feature>
<sequence>MSSNTTSMSTTSISQNTTPDTTAMSGTESQKIPRYNYSCFDNVILHFDGIARLVSKYILVKSSPIFATAFEDSPEDDKLPEFTIEKYSKAAVFELLDHIHDGGSYYRRFWSIMSEEYAGDAIRELRTYFEVFLMANEYGLKELRSQAQTNIMAIRRRAMELEDNHITSIVLSEVVDIFNDDRHLSSSMLDELASQCLEYECKKEDLHFWMFRKYDGIWVAGNRVRKVCCQVERA</sequence>